<name>A0ABR1GZC0_9HYPO</name>
<feature type="compositionally biased region" description="Basic residues" evidence="1">
    <location>
        <begin position="399"/>
        <end position="418"/>
    </location>
</feature>
<gene>
    <name evidence="2" type="ORF">QQZ08_012551</name>
</gene>
<evidence type="ECO:0000256" key="1">
    <source>
        <dbReference type="SAM" id="MobiDB-lite"/>
    </source>
</evidence>
<dbReference type="EMBL" id="JAZAVK010000339">
    <property type="protein sequence ID" value="KAK7414190.1"/>
    <property type="molecule type" value="Genomic_DNA"/>
</dbReference>
<evidence type="ECO:0000313" key="3">
    <source>
        <dbReference type="Proteomes" id="UP001498421"/>
    </source>
</evidence>
<proteinExistence type="predicted"/>
<reference evidence="2 3" key="1">
    <citation type="journal article" date="2025" name="Microbiol. Resour. Announc.">
        <title>Draft genome sequences for Neonectria magnoliae and Neonectria punicea, canker pathogens of Liriodendron tulipifera and Acer saccharum in West Virginia.</title>
        <authorList>
            <person name="Petronek H.M."/>
            <person name="Kasson M.T."/>
            <person name="Metheny A.M."/>
            <person name="Stauder C.M."/>
            <person name="Lovett B."/>
            <person name="Lynch S.C."/>
            <person name="Garnas J.R."/>
            <person name="Kasson L.R."/>
            <person name="Stajich J.E."/>
        </authorList>
    </citation>
    <scope>NUCLEOTIDE SEQUENCE [LARGE SCALE GENOMIC DNA]</scope>
    <source>
        <strain evidence="2 3">NRRL 64651</strain>
    </source>
</reference>
<organism evidence="2 3">
    <name type="scientific">Neonectria magnoliae</name>
    <dbReference type="NCBI Taxonomy" id="2732573"/>
    <lineage>
        <taxon>Eukaryota</taxon>
        <taxon>Fungi</taxon>
        <taxon>Dikarya</taxon>
        <taxon>Ascomycota</taxon>
        <taxon>Pezizomycotina</taxon>
        <taxon>Sordariomycetes</taxon>
        <taxon>Hypocreomycetidae</taxon>
        <taxon>Hypocreales</taxon>
        <taxon>Nectriaceae</taxon>
        <taxon>Neonectria</taxon>
    </lineage>
</organism>
<feature type="region of interest" description="Disordered" evidence="1">
    <location>
        <begin position="363"/>
        <end position="418"/>
    </location>
</feature>
<feature type="compositionally biased region" description="Acidic residues" evidence="1">
    <location>
        <begin position="376"/>
        <end position="386"/>
    </location>
</feature>
<comment type="caution">
    <text evidence="2">The sequence shown here is derived from an EMBL/GenBank/DDBJ whole genome shotgun (WGS) entry which is preliminary data.</text>
</comment>
<feature type="region of interest" description="Disordered" evidence="1">
    <location>
        <begin position="1"/>
        <end position="66"/>
    </location>
</feature>
<dbReference type="Proteomes" id="UP001498421">
    <property type="component" value="Unassembled WGS sequence"/>
</dbReference>
<sequence>MNTSAQQLAEGRDLSRHASPASLRASQAPLPETLQLPNPALGPEPSAPKRHITDSDDGDSDRPRVKRARLTRKNLEFFDKITNSGPGSGTSVSSTSPGFAYISEKNGILKAYQSKPPTNLKQILERHARSTASDPITRLGYKDFVSKVQRAPNEATIVFEAGQTLFKKYTVEGYHRVFDLSFAGFPRDVGFNNGLSPPQPDFLEGLLMDQFKPFIVGDHISGAVVYRHSLNSVALSHIAGEWKGPSKSIEEATIQSAYDGAALVYARNEALTYLGQSDPPGHAEITTFTSDGKALKNYAHYAVVMEDKTIQYHQYLYATTDLLESHDSFNKGRLGLHNAQDHAKKQSFALMRQLKSNWEWRGGGLPPIVGAPAETITDEEENDGETPPDTPVPAGGSRTGKRCLLRRSLCKPPQKKRK</sequence>
<evidence type="ECO:0000313" key="2">
    <source>
        <dbReference type="EMBL" id="KAK7414190.1"/>
    </source>
</evidence>
<protein>
    <submittedName>
        <fullName evidence="2">Uncharacterized protein</fullName>
    </submittedName>
</protein>
<keyword evidence="3" id="KW-1185">Reference proteome</keyword>
<accession>A0ABR1GZC0</accession>